<accession>V4PS38</accession>
<proteinExistence type="predicted"/>
<protein>
    <submittedName>
        <fullName evidence="1">Uncharacterized protein</fullName>
    </submittedName>
</protein>
<dbReference type="Proteomes" id="UP000017837">
    <property type="component" value="Unassembled WGS sequence"/>
</dbReference>
<keyword evidence="2" id="KW-1185">Reference proteome</keyword>
<organism evidence="1 2">
    <name type="scientific">Asticcacaulis benevestitus DSM 16100 = ATCC BAA-896</name>
    <dbReference type="NCBI Taxonomy" id="1121022"/>
    <lineage>
        <taxon>Bacteria</taxon>
        <taxon>Pseudomonadati</taxon>
        <taxon>Pseudomonadota</taxon>
        <taxon>Alphaproteobacteria</taxon>
        <taxon>Caulobacterales</taxon>
        <taxon>Caulobacteraceae</taxon>
        <taxon>Asticcacaulis</taxon>
    </lineage>
</organism>
<gene>
    <name evidence="1" type="ORF">ABENE_10640</name>
</gene>
<dbReference type="EMBL" id="AWGB01000018">
    <property type="protein sequence ID" value="ESQ91106.1"/>
    <property type="molecule type" value="Genomic_DNA"/>
</dbReference>
<reference evidence="1 2" key="1">
    <citation type="journal article" date="2014" name="Nature">
        <title>Sequential evolution of bacterial morphology by co-option of a developmental regulator.</title>
        <authorList>
            <person name="Jiang C."/>
            <person name="Brown P.J."/>
            <person name="Ducret A."/>
            <person name="Brun Y.V."/>
        </authorList>
    </citation>
    <scope>NUCLEOTIDE SEQUENCE [LARGE SCALE GENOMIC DNA]</scope>
    <source>
        <strain evidence="1 2">DSM 16100</strain>
    </source>
</reference>
<evidence type="ECO:0000313" key="2">
    <source>
        <dbReference type="Proteomes" id="UP000017837"/>
    </source>
</evidence>
<sequence length="71" mass="7538">MTRGMGKCLTTRAALLQVDALSLSREAMHAFMPVAISAYLMPAPSGQVGIPVTGILTFCQLKSQLTMNALL</sequence>
<evidence type="ECO:0000313" key="1">
    <source>
        <dbReference type="EMBL" id="ESQ91106.1"/>
    </source>
</evidence>
<comment type="caution">
    <text evidence="1">The sequence shown here is derived from an EMBL/GenBank/DDBJ whole genome shotgun (WGS) entry which is preliminary data.</text>
</comment>
<dbReference type="AlphaFoldDB" id="V4PS38"/>
<name>V4PS38_9CAUL</name>